<accession>A0A428MJU3</accession>
<feature type="transmembrane region" description="Helical" evidence="1">
    <location>
        <begin position="12"/>
        <end position="34"/>
    </location>
</feature>
<feature type="transmembrane region" description="Helical" evidence="1">
    <location>
        <begin position="72"/>
        <end position="94"/>
    </location>
</feature>
<evidence type="ECO:0000313" key="3">
    <source>
        <dbReference type="Proteomes" id="UP000269669"/>
    </source>
</evidence>
<gene>
    <name evidence="2" type="ORF">EDE15_2734</name>
</gene>
<keyword evidence="1" id="KW-0472">Membrane</keyword>
<proteinExistence type="predicted"/>
<name>A0A428MJU3_9BACT</name>
<feature type="transmembrane region" description="Helical" evidence="1">
    <location>
        <begin position="46"/>
        <end position="66"/>
    </location>
</feature>
<feature type="transmembrane region" description="Helical" evidence="1">
    <location>
        <begin position="106"/>
        <end position="124"/>
    </location>
</feature>
<dbReference type="RefSeq" id="WP_125485720.1">
    <property type="nucleotide sequence ID" value="NZ_RSDW01000001.1"/>
</dbReference>
<dbReference type="EMBL" id="RSDW01000001">
    <property type="protein sequence ID" value="RSL17204.1"/>
    <property type="molecule type" value="Genomic_DNA"/>
</dbReference>
<sequence>MQEAEDLYDVDGWLLIFAALHITFGVLTFLFLALSGTYALLPDPTNVAKIISIVTGAINIAVGVLILRTSRWAIPAVAIALGLQLLLVLSNAFLSTRDSKTFTIQLVLQTIVKLAILHAWFQYFRTSKRVYYALGRNL</sequence>
<evidence type="ECO:0000313" key="2">
    <source>
        <dbReference type="EMBL" id="RSL17204.1"/>
    </source>
</evidence>
<protein>
    <submittedName>
        <fullName evidence="2">Uncharacterized protein</fullName>
    </submittedName>
</protein>
<dbReference type="AlphaFoldDB" id="A0A428MJU3"/>
<dbReference type="Proteomes" id="UP000269669">
    <property type="component" value="Unassembled WGS sequence"/>
</dbReference>
<keyword evidence="1" id="KW-0812">Transmembrane</keyword>
<evidence type="ECO:0000256" key="1">
    <source>
        <dbReference type="SAM" id="Phobius"/>
    </source>
</evidence>
<comment type="caution">
    <text evidence="2">The sequence shown here is derived from an EMBL/GenBank/DDBJ whole genome shotgun (WGS) entry which is preliminary data.</text>
</comment>
<reference evidence="2 3" key="1">
    <citation type="submission" date="2018-12" db="EMBL/GenBank/DDBJ databases">
        <title>Sequencing of bacterial isolates from soil warming experiment in Harvard Forest, Massachusetts, USA.</title>
        <authorList>
            <person name="Deangelis K."/>
        </authorList>
    </citation>
    <scope>NUCLEOTIDE SEQUENCE [LARGE SCALE GENOMIC DNA]</scope>
    <source>
        <strain evidence="2 3">EB153</strain>
    </source>
</reference>
<organism evidence="2 3">
    <name type="scientific">Edaphobacter aggregans</name>
    <dbReference type="NCBI Taxonomy" id="570835"/>
    <lineage>
        <taxon>Bacteria</taxon>
        <taxon>Pseudomonadati</taxon>
        <taxon>Acidobacteriota</taxon>
        <taxon>Terriglobia</taxon>
        <taxon>Terriglobales</taxon>
        <taxon>Acidobacteriaceae</taxon>
        <taxon>Edaphobacter</taxon>
    </lineage>
</organism>
<keyword evidence="3" id="KW-1185">Reference proteome</keyword>
<keyword evidence="1" id="KW-1133">Transmembrane helix</keyword>